<dbReference type="Pfam" id="PF07993">
    <property type="entry name" value="NAD_binding_4"/>
    <property type="match status" value="1"/>
</dbReference>
<keyword evidence="4" id="KW-1185">Reference proteome</keyword>
<organism evidence="3 4">
    <name type="scientific">Timema podura</name>
    <name type="common">Walking stick</name>
    <dbReference type="NCBI Taxonomy" id="61482"/>
    <lineage>
        <taxon>Eukaryota</taxon>
        <taxon>Metazoa</taxon>
        <taxon>Ecdysozoa</taxon>
        <taxon>Arthropoda</taxon>
        <taxon>Hexapoda</taxon>
        <taxon>Insecta</taxon>
        <taxon>Pterygota</taxon>
        <taxon>Neoptera</taxon>
        <taxon>Polyneoptera</taxon>
        <taxon>Phasmatodea</taxon>
        <taxon>Timematodea</taxon>
        <taxon>Timematoidea</taxon>
        <taxon>Timematidae</taxon>
        <taxon>Timema</taxon>
    </lineage>
</organism>
<comment type="caution">
    <text evidence="3">The sequence shown here is derived from an EMBL/GenBank/DDBJ whole genome shotgun (WGS) entry which is preliminary data.</text>
</comment>
<evidence type="ECO:0000313" key="4">
    <source>
        <dbReference type="Proteomes" id="UP001153148"/>
    </source>
</evidence>
<sequence>IIDTWPNTYTFTKAIAESIIRKTADDLPIAIVRPSQGCKTLMNPLENMCLHVWTAKTLNLPIIKCVLVHTIVTYTAFQKMPKRLGTLPKRTISVSRAFSRLDRRAHVEDVLATPSDSAREKEEELLHKTSALKTTGGHDVSGVPLTTASQKKPLLRL</sequence>
<dbReference type="Gene3D" id="3.40.50.720">
    <property type="entry name" value="NAD(P)-binding Rossmann-like Domain"/>
    <property type="match status" value="1"/>
</dbReference>
<gene>
    <name evidence="3" type="ORF">TPAB3V08_LOCUS2468</name>
</gene>
<evidence type="ECO:0000313" key="3">
    <source>
        <dbReference type="EMBL" id="CAG2055465.1"/>
    </source>
</evidence>
<name>A0ABN7NI38_TIMPD</name>
<feature type="non-terminal residue" evidence="3">
    <location>
        <position position="157"/>
    </location>
</feature>
<dbReference type="InterPro" id="IPR013120">
    <property type="entry name" value="FAR_NAD-bd"/>
</dbReference>
<feature type="domain" description="Thioester reductase (TE)" evidence="2">
    <location>
        <begin position="3"/>
        <end position="35"/>
    </location>
</feature>
<proteinExistence type="predicted"/>
<feature type="region of interest" description="Disordered" evidence="1">
    <location>
        <begin position="131"/>
        <end position="157"/>
    </location>
</feature>
<evidence type="ECO:0000256" key="1">
    <source>
        <dbReference type="SAM" id="MobiDB-lite"/>
    </source>
</evidence>
<protein>
    <recommendedName>
        <fullName evidence="2">Thioester reductase (TE) domain-containing protein</fullName>
    </recommendedName>
</protein>
<dbReference type="EMBL" id="CAJPIN010002513">
    <property type="protein sequence ID" value="CAG2055465.1"/>
    <property type="molecule type" value="Genomic_DNA"/>
</dbReference>
<feature type="non-terminal residue" evidence="3">
    <location>
        <position position="1"/>
    </location>
</feature>
<evidence type="ECO:0000259" key="2">
    <source>
        <dbReference type="Pfam" id="PF07993"/>
    </source>
</evidence>
<reference evidence="3" key="1">
    <citation type="submission" date="2021-03" db="EMBL/GenBank/DDBJ databases">
        <authorList>
            <person name="Tran Van P."/>
        </authorList>
    </citation>
    <scope>NUCLEOTIDE SEQUENCE</scope>
</reference>
<accession>A0ABN7NI38</accession>
<dbReference type="Proteomes" id="UP001153148">
    <property type="component" value="Unassembled WGS sequence"/>
</dbReference>